<feature type="compositionally biased region" description="Basic and acidic residues" evidence="1">
    <location>
        <begin position="59"/>
        <end position="73"/>
    </location>
</feature>
<sequence length="73" mass="8383">MQISARHRHGNRQRAEQLNRGGDADGQILQCQINDVHSGYRRAETDRQYHFARGTRQGGSDHDSHEKRGNDQT</sequence>
<feature type="region of interest" description="Disordered" evidence="1">
    <location>
        <begin position="44"/>
        <end position="73"/>
    </location>
</feature>
<gene>
    <name evidence="2" type="ORF">GCM10023318_30540</name>
</gene>
<reference evidence="3" key="1">
    <citation type="journal article" date="2019" name="Int. J. Syst. Evol. Microbiol.">
        <title>The Global Catalogue of Microorganisms (GCM) 10K type strain sequencing project: providing services to taxonomists for standard genome sequencing and annotation.</title>
        <authorList>
            <consortium name="The Broad Institute Genomics Platform"/>
            <consortium name="The Broad Institute Genome Sequencing Center for Infectious Disease"/>
            <person name="Wu L."/>
            <person name="Ma J."/>
        </authorList>
    </citation>
    <scope>NUCLEOTIDE SEQUENCE [LARGE SCALE GENOMIC DNA]</scope>
    <source>
        <strain evidence="3">JCM 18298</strain>
    </source>
</reference>
<evidence type="ECO:0000256" key="1">
    <source>
        <dbReference type="SAM" id="MobiDB-lite"/>
    </source>
</evidence>
<evidence type="ECO:0000313" key="2">
    <source>
        <dbReference type="EMBL" id="GAA5054983.1"/>
    </source>
</evidence>
<keyword evidence="3" id="KW-1185">Reference proteome</keyword>
<organism evidence="2 3">
    <name type="scientific">Nocardia callitridis</name>
    <dbReference type="NCBI Taxonomy" id="648753"/>
    <lineage>
        <taxon>Bacteria</taxon>
        <taxon>Bacillati</taxon>
        <taxon>Actinomycetota</taxon>
        <taxon>Actinomycetes</taxon>
        <taxon>Mycobacteriales</taxon>
        <taxon>Nocardiaceae</taxon>
        <taxon>Nocardia</taxon>
    </lineage>
</organism>
<protein>
    <submittedName>
        <fullName evidence="2">Uncharacterized protein</fullName>
    </submittedName>
</protein>
<accession>A0ABP9KAU6</accession>
<comment type="caution">
    <text evidence="2">The sequence shown here is derived from an EMBL/GenBank/DDBJ whole genome shotgun (WGS) entry which is preliminary data.</text>
</comment>
<feature type="region of interest" description="Disordered" evidence="1">
    <location>
        <begin position="1"/>
        <end position="27"/>
    </location>
</feature>
<dbReference type="Proteomes" id="UP001500603">
    <property type="component" value="Unassembled WGS sequence"/>
</dbReference>
<name>A0ABP9KAU6_9NOCA</name>
<evidence type="ECO:0000313" key="3">
    <source>
        <dbReference type="Proteomes" id="UP001500603"/>
    </source>
</evidence>
<dbReference type="EMBL" id="BAABJM010000002">
    <property type="protein sequence ID" value="GAA5054983.1"/>
    <property type="molecule type" value="Genomic_DNA"/>
</dbReference>
<proteinExistence type="predicted"/>
<feature type="compositionally biased region" description="Basic residues" evidence="1">
    <location>
        <begin position="1"/>
        <end position="12"/>
    </location>
</feature>